<evidence type="ECO:0000313" key="2">
    <source>
        <dbReference type="Proteomes" id="UP000318437"/>
    </source>
</evidence>
<reference evidence="1 2" key="1">
    <citation type="submission" date="2019-02" db="EMBL/GenBank/DDBJ databases">
        <title>Deep-cultivation of Planctomycetes and their phenomic and genomic characterization uncovers novel biology.</title>
        <authorList>
            <person name="Wiegand S."/>
            <person name="Jogler M."/>
            <person name="Boedeker C."/>
            <person name="Pinto D."/>
            <person name="Vollmers J."/>
            <person name="Rivas-Marin E."/>
            <person name="Kohn T."/>
            <person name="Peeters S.H."/>
            <person name="Heuer A."/>
            <person name="Rast P."/>
            <person name="Oberbeckmann S."/>
            <person name="Bunk B."/>
            <person name="Jeske O."/>
            <person name="Meyerdierks A."/>
            <person name="Storesund J.E."/>
            <person name="Kallscheuer N."/>
            <person name="Luecker S."/>
            <person name="Lage O.M."/>
            <person name="Pohl T."/>
            <person name="Merkel B.J."/>
            <person name="Hornburger P."/>
            <person name="Mueller R.-W."/>
            <person name="Bruemmer F."/>
            <person name="Labrenz M."/>
            <person name="Spormann A.M."/>
            <person name="Op Den Camp H."/>
            <person name="Overmann J."/>
            <person name="Amann R."/>
            <person name="Jetten M.S.M."/>
            <person name="Mascher T."/>
            <person name="Medema M.H."/>
            <person name="Devos D.P."/>
            <person name="Kaster A.-K."/>
            <person name="Ovreas L."/>
            <person name="Rohde M."/>
            <person name="Galperin M.Y."/>
            <person name="Jogler C."/>
        </authorList>
    </citation>
    <scope>NUCLEOTIDE SEQUENCE [LARGE SCALE GENOMIC DNA]</scope>
    <source>
        <strain evidence="1 2">Pla144</strain>
    </source>
</reference>
<dbReference type="RefSeq" id="WP_146450379.1">
    <property type="nucleotide sequence ID" value="NZ_SJPS01000002.1"/>
</dbReference>
<evidence type="ECO:0008006" key="3">
    <source>
        <dbReference type="Google" id="ProtNLM"/>
    </source>
</evidence>
<dbReference type="Proteomes" id="UP000318437">
    <property type="component" value="Unassembled WGS sequence"/>
</dbReference>
<gene>
    <name evidence="1" type="ORF">Pla144_19700</name>
</gene>
<dbReference type="OrthoDB" id="275291at2"/>
<accession>A0A5C6CWA4</accession>
<evidence type="ECO:0000313" key="1">
    <source>
        <dbReference type="EMBL" id="TWU28678.1"/>
    </source>
</evidence>
<protein>
    <recommendedName>
        <fullName evidence="3">Nickel uptake substrate-specific transmembrane region</fullName>
    </recommendedName>
</protein>
<dbReference type="EMBL" id="SJPS01000002">
    <property type="protein sequence ID" value="TWU28678.1"/>
    <property type="molecule type" value="Genomic_DNA"/>
</dbReference>
<organism evidence="1 2">
    <name type="scientific">Bythopirellula polymerisocia</name>
    <dbReference type="NCBI Taxonomy" id="2528003"/>
    <lineage>
        <taxon>Bacteria</taxon>
        <taxon>Pseudomonadati</taxon>
        <taxon>Planctomycetota</taxon>
        <taxon>Planctomycetia</taxon>
        <taxon>Pirellulales</taxon>
        <taxon>Lacipirellulaceae</taxon>
        <taxon>Bythopirellula</taxon>
    </lineage>
</organism>
<sequence>MINSRFYRPPTLIFLGIGILVGCGDGGVEKGQVTGQITLDGKPVAGLFVTFHPQARSGELNALTRQAMGETDSEGKYNLSTKSPGDGAAVGKHRVVLVPIQQDVPMPGKLSPNFEAEVRPGVNVIDLELTRTN</sequence>
<keyword evidence="2" id="KW-1185">Reference proteome</keyword>
<name>A0A5C6CWA4_9BACT</name>
<dbReference type="AlphaFoldDB" id="A0A5C6CWA4"/>
<proteinExistence type="predicted"/>
<comment type="caution">
    <text evidence="1">The sequence shown here is derived from an EMBL/GenBank/DDBJ whole genome shotgun (WGS) entry which is preliminary data.</text>
</comment>
<dbReference type="PROSITE" id="PS51257">
    <property type="entry name" value="PROKAR_LIPOPROTEIN"/>
    <property type="match status" value="1"/>
</dbReference>